<feature type="region of interest" description="Disordered" evidence="7">
    <location>
        <begin position="863"/>
        <end position="918"/>
    </location>
</feature>
<keyword evidence="3" id="KW-0805">Transcription regulation</keyword>
<evidence type="ECO:0000256" key="6">
    <source>
        <dbReference type="ARBA" id="ARBA00023242"/>
    </source>
</evidence>
<dbReference type="CDD" id="cd00067">
    <property type="entry name" value="GAL4"/>
    <property type="match status" value="1"/>
</dbReference>
<evidence type="ECO:0000256" key="4">
    <source>
        <dbReference type="ARBA" id="ARBA00023026"/>
    </source>
</evidence>
<dbReference type="PRINTS" id="PR00755">
    <property type="entry name" value="AFLATOXINBRP"/>
</dbReference>
<sequence length="918" mass="102229">MGSTAPRPPSAAYSDAYVTADVMLHDQPKPPNVGISDKYMTSGSRRPHLDHSLQSAQLHYQTTHGAAVPLSPYPDLGVPYQNHTREHGHGFESSIDGRVESPQDVKSAFDRRVQASFSGMPGGRGSSASAKGRPSSLGSAAYGAYHRRNGSMDDTETTSPASSRGYGARQSDETIPLAHNTGMEEGMGEDLMNRDDKEKPPPWSELKTKAGKERKRLPLACIACRRKKIRCSGEKPACQHCLRSRIPCVYKVTTRKAAPRTDYMAMLDKRLKRMEERVIKIIPKEEISSMAAIGRANVKPSPPSQHVKVNSAKKRQAEEAFGPEIDDWAQSGVNTAGAIISQPPKGLETDENRLLSEGAESLPSKEIQEHLSETFFDYVYGQTYHVLHKPSFMRRLRAGSVPPVLLLAVCAVAARFSTHPQVSTEPAFLRGECWAAPARDIALRRYDEPNITILTVLLILGLHEFGTCQGGRSWMLGGMAMRMAYALQLHRELDHDPLGHKSGKDAELSFTDREIRRRTMWACFLMDRFNSSGTERPTFANEENIKVQLPIKESHFQMDIPGVTENLDGAVPNAVSPDGEQASNPQENMGVAAFMIRIIAIWGRVIKYLNLGGKERDPYPMWDINSHFAQLKRQIESFKESLPSSLQYTSENLKSHAAEKIANQFLFLHISYNQVLLFMYRFVIPCTPGGRLPKEMPKQFVNEAGPTAIEAANQISYLLNESYDHSVVAPFTGYCAFMSSTIHVWGIFSKRPKLEASSKRNLAHNVKYLSKMKKHWGMFHFMAENLKDIYRQHADAALRGPITPGTGTQDAGIFQYGDWFNKYPHGVSGTDYEDPAAEIKKESGNDAALSQKSDLQSVEEFFTSLSRPARIENQRKAPKKHGKTSTHQDPQLQPIKPESPPDPATIDSSKDENLINLN</sequence>
<keyword evidence="2" id="KW-0479">Metal-binding</keyword>
<evidence type="ECO:0000259" key="8">
    <source>
        <dbReference type="PROSITE" id="PS50048"/>
    </source>
</evidence>
<dbReference type="GO" id="GO:0006351">
    <property type="term" value="P:DNA-templated transcription"/>
    <property type="evidence" value="ECO:0007669"/>
    <property type="project" value="InterPro"/>
</dbReference>
<organism evidence="9 10">
    <name type="scientific">Lasallia pustulata</name>
    <dbReference type="NCBI Taxonomy" id="136370"/>
    <lineage>
        <taxon>Eukaryota</taxon>
        <taxon>Fungi</taxon>
        <taxon>Dikarya</taxon>
        <taxon>Ascomycota</taxon>
        <taxon>Pezizomycotina</taxon>
        <taxon>Lecanoromycetes</taxon>
        <taxon>OSLEUM clade</taxon>
        <taxon>Umbilicariomycetidae</taxon>
        <taxon>Umbilicariales</taxon>
        <taxon>Umbilicariaceae</taxon>
        <taxon>Lasallia</taxon>
    </lineage>
</organism>
<feature type="domain" description="Zn(2)-C6 fungal-type" evidence="8">
    <location>
        <begin position="220"/>
        <end position="250"/>
    </location>
</feature>
<evidence type="ECO:0000256" key="2">
    <source>
        <dbReference type="ARBA" id="ARBA00022723"/>
    </source>
</evidence>
<dbReference type="Pfam" id="PF00172">
    <property type="entry name" value="Zn_clus"/>
    <property type="match status" value="1"/>
</dbReference>
<feature type="compositionally biased region" description="Basic and acidic residues" evidence="7">
    <location>
        <begin position="191"/>
        <end position="206"/>
    </location>
</feature>
<name>A0A5M8PG50_9LECA</name>
<evidence type="ECO:0000256" key="3">
    <source>
        <dbReference type="ARBA" id="ARBA00023015"/>
    </source>
</evidence>
<evidence type="ECO:0000256" key="7">
    <source>
        <dbReference type="SAM" id="MobiDB-lite"/>
    </source>
</evidence>
<gene>
    <name evidence="9" type="ORF">FRX48_08247</name>
</gene>
<dbReference type="GO" id="GO:0000981">
    <property type="term" value="F:DNA-binding transcription factor activity, RNA polymerase II-specific"/>
    <property type="evidence" value="ECO:0007669"/>
    <property type="project" value="InterPro"/>
</dbReference>
<dbReference type="PROSITE" id="PS50048">
    <property type="entry name" value="ZN2_CY6_FUNGAL_2"/>
    <property type="match status" value="1"/>
</dbReference>
<reference evidence="9 10" key="1">
    <citation type="submission" date="2019-09" db="EMBL/GenBank/DDBJ databases">
        <title>The hologenome of the rock-dwelling lichen Lasallia pustulata.</title>
        <authorList>
            <person name="Greshake Tzovaras B."/>
            <person name="Segers F."/>
            <person name="Bicker A."/>
            <person name="Dal Grande F."/>
            <person name="Otte J."/>
            <person name="Hankeln T."/>
            <person name="Schmitt I."/>
            <person name="Ebersberger I."/>
        </authorList>
    </citation>
    <scope>NUCLEOTIDE SEQUENCE [LARGE SCALE GENOMIC DNA]</scope>
    <source>
        <strain evidence="9">A1-1</strain>
    </source>
</reference>
<dbReference type="SMART" id="SM00066">
    <property type="entry name" value="GAL4"/>
    <property type="match status" value="1"/>
</dbReference>
<dbReference type="GO" id="GO:0005634">
    <property type="term" value="C:nucleus"/>
    <property type="evidence" value="ECO:0007669"/>
    <property type="project" value="UniProtKB-SubCell"/>
</dbReference>
<dbReference type="PANTHER" id="PTHR47338">
    <property type="entry name" value="ZN(II)2CYS6 TRANSCRIPTION FACTOR (EUROFUNG)-RELATED"/>
    <property type="match status" value="1"/>
</dbReference>
<keyword evidence="6" id="KW-0539">Nucleus</keyword>
<comment type="subcellular location">
    <subcellularLocation>
        <location evidence="1">Nucleus</location>
    </subcellularLocation>
</comment>
<evidence type="ECO:0000313" key="9">
    <source>
        <dbReference type="EMBL" id="KAA6407896.1"/>
    </source>
</evidence>
<dbReference type="GO" id="GO:0003677">
    <property type="term" value="F:DNA binding"/>
    <property type="evidence" value="ECO:0007669"/>
    <property type="project" value="InterPro"/>
</dbReference>
<evidence type="ECO:0000256" key="5">
    <source>
        <dbReference type="ARBA" id="ARBA00023163"/>
    </source>
</evidence>
<evidence type="ECO:0000313" key="10">
    <source>
        <dbReference type="Proteomes" id="UP000324767"/>
    </source>
</evidence>
<dbReference type="SUPFAM" id="SSF57701">
    <property type="entry name" value="Zn2/Cys6 DNA-binding domain"/>
    <property type="match status" value="1"/>
</dbReference>
<dbReference type="InterPro" id="IPR036864">
    <property type="entry name" value="Zn2-C6_fun-type_DNA-bd_sf"/>
</dbReference>
<dbReference type="Proteomes" id="UP000324767">
    <property type="component" value="Unassembled WGS sequence"/>
</dbReference>
<dbReference type="InterPro" id="IPR007219">
    <property type="entry name" value="XnlR_reg_dom"/>
</dbReference>
<keyword evidence="5" id="KW-0804">Transcription</keyword>
<dbReference type="InterPro" id="IPR001138">
    <property type="entry name" value="Zn2Cys6_DnaBD"/>
</dbReference>
<dbReference type="GO" id="GO:0008270">
    <property type="term" value="F:zinc ion binding"/>
    <property type="evidence" value="ECO:0007669"/>
    <property type="project" value="InterPro"/>
</dbReference>
<dbReference type="EMBL" id="VXIT01000015">
    <property type="protein sequence ID" value="KAA6407896.1"/>
    <property type="molecule type" value="Genomic_DNA"/>
</dbReference>
<dbReference type="PANTHER" id="PTHR47338:SF27">
    <property type="entry name" value="ZN(II)2CYS6 TRANSCRIPTION FACTOR (EUROFUNG)"/>
    <property type="match status" value="1"/>
</dbReference>
<feature type="compositionally biased region" description="Low complexity" evidence="7">
    <location>
        <begin position="126"/>
        <end position="136"/>
    </location>
</feature>
<dbReference type="InterPro" id="IPR050815">
    <property type="entry name" value="TF_fung"/>
</dbReference>
<keyword evidence="4" id="KW-0843">Virulence</keyword>
<dbReference type="Gene3D" id="4.10.240.10">
    <property type="entry name" value="Zn(2)-C6 fungal-type DNA-binding domain"/>
    <property type="match status" value="1"/>
</dbReference>
<feature type="region of interest" description="Disordered" evidence="7">
    <location>
        <begin position="116"/>
        <end position="206"/>
    </location>
</feature>
<dbReference type="PROSITE" id="PS00463">
    <property type="entry name" value="ZN2_CY6_FUNGAL_1"/>
    <property type="match status" value="1"/>
</dbReference>
<dbReference type="OrthoDB" id="39175at2759"/>
<dbReference type="Pfam" id="PF04082">
    <property type="entry name" value="Fungal_trans"/>
    <property type="match status" value="1"/>
</dbReference>
<proteinExistence type="predicted"/>
<dbReference type="CDD" id="cd12148">
    <property type="entry name" value="fungal_TF_MHR"/>
    <property type="match status" value="1"/>
</dbReference>
<comment type="caution">
    <text evidence="9">The sequence shown here is derived from an EMBL/GenBank/DDBJ whole genome shotgun (WGS) entry which is preliminary data.</text>
</comment>
<dbReference type="SMART" id="SM00906">
    <property type="entry name" value="Fungal_trans"/>
    <property type="match status" value="1"/>
</dbReference>
<feature type="compositionally biased region" description="Basic and acidic residues" evidence="7">
    <location>
        <begin position="908"/>
        <end position="918"/>
    </location>
</feature>
<dbReference type="AlphaFoldDB" id="A0A5M8PG50"/>
<accession>A0A5M8PG50</accession>
<protein>
    <submittedName>
        <fullName evidence="9">C6 transcription factor</fullName>
    </submittedName>
</protein>
<evidence type="ECO:0000256" key="1">
    <source>
        <dbReference type="ARBA" id="ARBA00004123"/>
    </source>
</evidence>
<feature type="region of interest" description="Disordered" evidence="7">
    <location>
        <begin position="27"/>
        <end position="48"/>
    </location>
</feature>